<dbReference type="AlphaFoldDB" id="A0A0G4K163"/>
<dbReference type="STRING" id="1109412.BN1221_04151c"/>
<dbReference type="Proteomes" id="UP000044377">
    <property type="component" value="Unassembled WGS sequence"/>
</dbReference>
<dbReference type="Gene3D" id="3.40.50.1820">
    <property type="entry name" value="alpha/beta hydrolase"/>
    <property type="match status" value="1"/>
</dbReference>
<evidence type="ECO:0000256" key="1">
    <source>
        <dbReference type="SAM" id="SignalP"/>
    </source>
</evidence>
<keyword evidence="3" id="KW-1185">Reference proteome</keyword>
<evidence type="ECO:0000313" key="3">
    <source>
        <dbReference type="Proteomes" id="UP000044377"/>
    </source>
</evidence>
<name>A0A0G4K163_9GAMM</name>
<dbReference type="EMBL" id="CGIG01000001">
    <property type="protein sequence ID" value="CPR20131.1"/>
    <property type="molecule type" value="Genomic_DNA"/>
</dbReference>
<organism evidence="2 3">
    <name type="scientific">Brenneria goodwinii</name>
    <dbReference type="NCBI Taxonomy" id="1109412"/>
    <lineage>
        <taxon>Bacteria</taxon>
        <taxon>Pseudomonadati</taxon>
        <taxon>Pseudomonadota</taxon>
        <taxon>Gammaproteobacteria</taxon>
        <taxon>Enterobacterales</taxon>
        <taxon>Pectobacteriaceae</taxon>
        <taxon>Brenneria</taxon>
    </lineage>
</organism>
<dbReference type="SUPFAM" id="SSF53474">
    <property type="entry name" value="alpha/beta-Hydrolases"/>
    <property type="match status" value="1"/>
</dbReference>
<accession>A0A0G4K163</accession>
<dbReference type="RefSeq" id="WP_197089003.1">
    <property type="nucleotide sequence ID" value="NZ_CGIG01000001.1"/>
</dbReference>
<proteinExistence type="predicted"/>
<sequence>MKKLIFTPCILFLSIFSHFSLAETEGVTSSFLRLTQSANNLSESTPSLDKGIPGVIYKPLNPESKSKIAIFVMHAAADYLSFTPCTELAKRGYTVLCANNNTQDYDQKILAVKSGVQYLRNLEGVEKIVLFGHSGGSGLMSAYQNIAENGLKACQNKNIIFPCSDELSNLSPADGLMLIDPNWGDATMMLLSIDPAVIDENNGLKLDPSLNLFDEHNGFNKKGAHYSKSFIRRYQHAQAIRYNKILKFALSREQKIKQGKGLYQDDEPLIIPGGDSQVLDNKLYPQDVSLMSHTIKPWPLIHPDESEENTLIHSVRPPMNLEGSLTGQMHQSTASTTILNYLKNFAIRVNDNFSYDETSIHGVDWSSNYSTSAGNVKGISVPLLTMGMTGSWEYLSVETIYQNAKSSDKKIAFVDGANHLFQTCTQCEKSKGQYGDTANTLFNYIDKWISFPGRFDKESITFKH</sequence>
<keyword evidence="1" id="KW-0732">Signal</keyword>
<reference evidence="3" key="1">
    <citation type="submission" date="2015-01" db="EMBL/GenBank/DDBJ databases">
        <authorList>
            <person name="Paterson Steve"/>
        </authorList>
    </citation>
    <scope>NUCLEOTIDE SEQUENCE [LARGE SCALE GENOMIC DNA]</scope>
    <source>
        <strain evidence="3">OBR1</strain>
    </source>
</reference>
<gene>
    <name evidence="2" type="ORF">BN1221_04151c</name>
</gene>
<feature type="chain" id="PRO_5005194505" description="Alpha/beta hydrolase" evidence="1">
    <location>
        <begin position="23"/>
        <end position="464"/>
    </location>
</feature>
<protein>
    <recommendedName>
        <fullName evidence="4">Alpha/beta hydrolase</fullName>
    </recommendedName>
</protein>
<evidence type="ECO:0000313" key="2">
    <source>
        <dbReference type="EMBL" id="CPR20131.1"/>
    </source>
</evidence>
<feature type="signal peptide" evidence="1">
    <location>
        <begin position="1"/>
        <end position="22"/>
    </location>
</feature>
<evidence type="ECO:0008006" key="4">
    <source>
        <dbReference type="Google" id="ProtNLM"/>
    </source>
</evidence>
<dbReference type="InterPro" id="IPR029058">
    <property type="entry name" value="AB_hydrolase_fold"/>
</dbReference>